<evidence type="ECO:0000259" key="5">
    <source>
        <dbReference type="PROSITE" id="PS51900"/>
    </source>
</evidence>
<dbReference type="GO" id="GO:0003677">
    <property type="term" value="F:DNA binding"/>
    <property type="evidence" value="ECO:0007669"/>
    <property type="project" value="UniProtKB-KW"/>
</dbReference>
<dbReference type="EMBL" id="LAZR01000344">
    <property type="protein sequence ID" value="KKN73431.1"/>
    <property type="molecule type" value="Genomic_DNA"/>
</dbReference>
<proteinExistence type="predicted"/>
<dbReference type="GO" id="GO:0015074">
    <property type="term" value="P:DNA integration"/>
    <property type="evidence" value="ECO:0007669"/>
    <property type="project" value="UniProtKB-KW"/>
</dbReference>
<evidence type="ECO:0000256" key="1">
    <source>
        <dbReference type="ARBA" id="ARBA00022908"/>
    </source>
</evidence>
<dbReference type="GO" id="GO:0006310">
    <property type="term" value="P:DNA recombination"/>
    <property type="evidence" value="ECO:0007669"/>
    <property type="project" value="UniProtKB-KW"/>
</dbReference>
<name>A0A0F9VIU4_9ZZZZ</name>
<feature type="domain" description="Core-binding (CB)" evidence="5">
    <location>
        <begin position="20"/>
        <end position="101"/>
    </location>
</feature>
<dbReference type="PANTHER" id="PTHR30349">
    <property type="entry name" value="PHAGE INTEGRASE-RELATED"/>
    <property type="match status" value="1"/>
</dbReference>
<gene>
    <name evidence="6" type="ORF">LCGC14_0401340</name>
</gene>
<dbReference type="Pfam" id="PF02899">
    <property type="entry name" value="Phage_int_SAM_1"/>
    <property type="match status" value="1"/>
</dbReference>
<sequence length="309" mass="34583">MPSPQPAKEGEEMSPTSEEKEMFDLLESFILEKESTLSKRTIEHYQRHLYNAIMWLGNFDIHDPHLVNTEDLRDWIRARNLSPATQHVAICALKLFFRWCIGQDNPAETIPFPKRHPTPQRTLNVAQVDQLLGHLDTSQPKGVRDLALISLLLDTGLRASEICRLELAHFDLEAQSLVVRIKGGRIGGAVFGRYTQAAMANWLAVRESYARASTVFVSVGGNKPGTSLTRNGLGAILRHLGKESGIGLVSPHDFRRSFATLSLQGGAPTRLVQLAGRWRSVKEVERYSQALTPMDFEPYSPMSRIMGVK</sequence>
<organism evidence="6">
    <name type="scientific">marine sediment metagenome</name>
    <dbReference type="NCBI Taxonomy" id="412755"/>
    <lineage>
        <taxon>unclassified sequences</taxon>
        <taxon>metagenomes</taxon>
        <taxon>ecological metagenomes</taxon>
    </lineage>
</organism>
<dbReference type="SUPFAM" id="SSF56349">
    <property type="entry name" value="DNA breaking-rejoining enzymes"/>
    <property type="match status" value="1"/>
</dbReference>
<dbReference type="Gene3D" id="1.10.443.10">
    <property type="entry name" value="Intergrase catalytic core"/>
    <property type="match status" value="1"/>
</dbReference>
<dbReference type="InterPro" id="IPR002104">
    <property type="entry name" value="Integrase_catalytic"/>
</dbReference>
<evidence type="ECO:0000313" key="6">
    <source>
        <dbReference type="EMBL" id="KKN73431.1"/>
    </source>
</evidence>
<dbReference type="InterPro" id="IPR044068">
    <property type="entry name" value="CB"/>
</dbReference>
<dbReference type="PROSITE" id="PS51898">
    <property type="entry name" value="TYR_RECOMBINASE"/>
    <property type="match status" value="1"/>
</dbReference>
<keyword evidence="2" id="KW-0238">DNA-binding</keyword>
<comment type="caution">
    <text evidence="6">The sequence shown here is derived from an EMBL/GenBank/DDBJ whole genome shotgun (WGS) entry which is preliminary data.</text>
</comment>
<feature type="domain" description="Tyr recombinase" evidence="4">
    <location>
        <begin position="118"/>
        <end position="300"/>
    </location>
</feature>
<evidence type="ECO:0000256" key="3">
    <source>
        <dbReference type="ARBA" id="ARBA00023172"/>
    </source>
</evidence>
<dbReference type="InterPro" id="IPR010998">
    <property type="entry name" value="Integrase_recombinase_N"/>
</dbReference>
<evidence type="ECO:0008006" key="7">
    <source>
        <dbReference type="Google" id="ProtNLM"/>
    </source>
</evidence>
<protein>
    <recommendedName>
        <fullName evidence="7">Tyr recombinase domain-containing protein</fullName>
    </recommendedName>
</protein>
<reference evidence="6" key="1">
    <citation type="journal article" date="2015" name="Nature">
        <title>Complex archaea that bridge the gap between prokaryotes and eukaryotes.</title>
        <authorList>
            <person name="Spang A."/>
            <person name="Saw J.H."/>
            <person name="Jorgensen S.L."/>
            <person name="Zaremba-Niedzwiedzka K."/>
            <person name="Martijn J."/>
            <person name="Lind A.E."/>
            <person name="van Eijk R."/>
            <person name="Schleper C."/>
            <person name="Guy L."/>
            <person name="Ettema T.J."/>
        </authorList>
    </citation>
    <scope>NUCLEOTIDE SEQUENCE</scope>
</reference>
<keyword evidence="1" id="KW-0229">DNA integration</keyword>
<dbReference type="InterPro" id="IPR004107">
    <property type="entry name" value="Integrase_SAM-like_N"/>
</dbReference>
<evidence type="ECO:0000256" key="2">
    <source>
        <dbReference type="ARBA" id="ARBA00023125"/>
    </source>
</evidence>
<dbReference type="Gene3D" id="1.10.150.130">
    <property type="match status" value="1"/>
</dbReference>
<dbReference type="PROSITE" id="PS51900">
    <property type="entry name" value="CB"/>
    <property type="match status" value="1"/>
</dbReference>
<dbReference type="PANTHER" id="PTHR30349:SF41">
    <property type="entry name" value="INTEGRASE_RECOMBINASE PROTEIN MJ0367-RELATED"/>
    <property type="match status" value="1"/>
</dbReference>
<dbReference type="AlphaFoldDB" id="A0A0F9VIU4"/>
<accession>A0A0F9VIU4</accession>
<keyword evidence="3" id="KW-0233">DNA recombination</keyword>
<dbReference type="Pfam" id="PF00589">
    <property type="entry name" value="Phage_integrase"/>
    <property type="match status" value="1"/>
</dbReference>
<dbReference type="InterPro" id="IPR011010">
    <property type="entry name" value="DNA_brk_join_enz"/>
</dbReference>
<dbReference type="InterPro" id="IPR050090">
    <property type="entry name" value="Tyrosine_recombinase_XerCD"/>
</dbReference>
<evidence type="ECO:0000259" key="4">
    <source>
        <dbReference type="PROSITE" id="PS51898"/>
    </source>
</evidence>
<dbReference type="InterPro" id="IPR013762">
    <property type="entry name" value="Integrase-like_cat_sf"/>
</dbReference>